<feature type="domain" description="Metallophosphoesterase TT1561-like" evidence="1">
    <location>
        <begin position="4"/>
        <end position="283"/>
    </location>
</feature>
<dbReference type="EMBL" id="LCCN01000017">
    <property type="protein sequence ID" value="KKS31470.1"/>
    <property type="molecule type" value="Genomic_DNA"/>
</dbReference>
<dbReference type="AlphaFoldDB" id="A0A0G0Y3Y6"/>
<dbReference type="PANTHER" id="PTHR37523:SF1">
    <property type="entry name" value="CALCINEURIN-LIKE PHOSPHOESTERASE DOMAIN-CONTAINING PROTEIN"/>
    <property type="match status" value="1"/>
</dbReference>
<dbReference type="InterPro" id="IPR029052">
    <property type="entry name" value="Metallo-depent_PP-like"/>
</dbReference>
<dbReference type="Pfam" id="PF14582">
    <property type="entry name" value="Metallophos_3"/>
    <property type="match status" value="1"/>
</dbReference>
<organism evidence="2 3">
    <name type="scientific">Candidatus Amesbacteria bacterium GW2011_GWA2_42_12</name>
    <dbReference type="NCBI Taxonomy" id="1618356"/>
    <lineage>
        <taxon>Bacteria</taxon>
        <taxon>Candidatus Amesiibacteriota</taxon>
    </lineage>
</organism>
<protein>
    <submittedName>
        <fullName evidence="2">Metallophosphoesterase</fullName>
    </submittedName>
</protein>
<dbReference type="Proteomes" id="UP000034160">
    <property type="component" value="Unassembled WGS sequence"/>
</dbReference>
<gene>
    <name evidence="2" type="ORF">UU93_C0017G0003</name>
</gene>
<dbReference type="SUPFAM" id="SSF56300">
    <property type="entry name" value="Metallo-dependent phosphatases"/>
    <property type="match status" value="1"/>
</dbReference>
<reference evidence="2 3" key="1">
    <citation type="journal article" date="2015" name="Nature">
        <title>rRNA introns, odd ribosomes, and small enigmatic genomes across a large radiation of phyla.</title>
        <authorList>
            <person name="Brown C.T."/>
            <person name="Hug L.A."/>
            <person name="Thomas B.C."/>
            <person name="Sharon I."/>
            <person name="Castelle C.J."/>
            <person name="Singh A."/>
            <person name="Wilkins M.J."/>
            <person name="Williams K.H."/>
            <person name="Banfield J.F."/>
        </authorList>
    </citation>
    <scope>NUCLEOTIDE SEQUENCE [LARGE SCALE GENOMIC DNA]</scope>
</reference>
<evidence type="ECO:0000313" key="2">
    <source>
        <dbReference type="EMBL" id="KKS31470.1"/>
    </source>
</evidence>
<proteinExistence type="predicted"/>
<dbReference type="InterPro" id="IPR029461">
    <property type="entry name" value="TT1561-like"/>
</dbReference>
<dbReference type="Gene3D" id="3.60.21.10">
    <property type="match status" value="1"/>
</dbReference>
<evidence type="ECO:0000313" key="3">
    <source>
        <dbReference type="Proteomes" id="UP000034160"/>
    </source>
</evidence>
<name>A0A0G0Y3Y6_9BACT</name>
<accession>A0A0G0Y3Y6</accession>
<sequence length="300" mass="34599">MRILKILAVGDFHGKFPEKLKNKIKEINPDFILCTGDYAEIDEFRPWLKKIFKAKKNASELGIKEMMGAERYGKLLKKDYAAGKEIIKRLNSLGIKAFSVFGNGDWYKLRSSRYKVKRDYGQFTRKLRYIKNIHRGRADFKGLRITGFGGYLDNDVYFSEKGRKAISDSAEQNKIRKERYKKEEKKFASLMKSKPSILLTHYTPYRCMDRLKTKGLALSGSSMGISYFNRGIKKYKPILAVCGHMHENSGMCRIGRTLVINPGAASEGKAALIELDEKKKKIKSVKFIKYSERHKSFPIY</sequence>
<evidence type="ECO:0000259" key="1">
    <source>
        <dbReference type="Pfam" id="PF14582"/>
    </source>
</evidence>
<dbReference type="PANTHER" id="PTHR37523">
    <property type="entry name" value="METALLOPHOSPHOESTERASE"/>
    <property type="match status" value="1"/>
</dbReference>
<comment type="caution">
    <text evidence="2">The sequence shown here is derived from an EMBL/GenBank/DDBJ whole genome shotgun (WGS) entry which is preliminary data.</text>
</comment>
<dbReference type="STRING" id="1618356.UU93_C0017G0003"/>